<dbReference type="Pfam" id="PF05170">
    <property type="entry name" value="AsmA"/>
    <property type="match status" value="2"/>
</dbReference>
<dbReference type="PANTHER" id="PTHR30441">
    <property type="entry name" value="DUF748 DOMAIN-CONTAINING PROTEIN"/>
    <property type="match status" value="1"/>
</dbReference>
<feature type="region of interest" description="Disordered" evidence="1">
    <location>
        <begin position="351"/>
        <end position="383"/>
    </location>
</feature>
<feature type="compositionally biased region" description="Low complexity" evidence="1">
    <location>
        <begin position="367"/>
        <end position="382"/>
    </location>
</feature>
<feature type="domain" description="AsmA" evidence="2">
    <location>
        <begin position="241"/>
        <end position="561"/>
    </location>
</feature>
<keyword evidence="4" id="KW-1185">Reference proteome</keyword>
<feature type="region of interest" description="Disordered" evidence="1">
    <location>
        <begin position="131"/>
        <end position="150"/>
    </location>
</feature>
<reference evidence="3" key="1">
    <citation type="submission" date="2022-08" db="EMBL/GenBank/DDBJ databases">
        <title>Genome Sequence of the sulphate-reducing bacterium, Pseudodesulfovibrio portus JCM14722.</title>
        <authorList>
            <person name="Kondo R."/>
            <person name="Kataoka T."/>
        </authorList>
    </citation>
    <scope>NUCLEOTIDE SEQUENCE</scope>
    <source>
        <strain evidence="3">JCM 14722</strain>
    </source>
</reference>
<evidence type="ECO:0000313" key="4">
    <source>
        <dbReference type="Proteomes" id="UP001061361"/>
    </source>
</evidence>
<evidence type="ECO:0000256" key="1">
    <source>
        <dbReference type="SAM" id="MobiDB-lite"/>
    </source>
</evidence>
<feature type="compositionally biased region" description="Basic and acidic residues" evidence="1">
    <location>
        <begin position="351"/>
        <end position="361"/>
    </location>
</feature>
<dbReference type="PANTHER" id="PTHR30441:SF4">
    <property type="entry name" value="PROTEIN ASMA"/>
    <property type="match status" value="1"/>
</dbReference>
<evidence type="ECO:0000259" key="2">
    <source>
        <dbReference type="Pfam" id="PF05170"/>
    </source>
</evidence>
<accession>A0ABM8AT61</accession>
<proteinExistence type="predicted"/>
<dbReference type="InterPro" id="IPR007844">
    <property type="entry name" value="AsmA"/>
</dbReference>
<dbReference type="InterPro" id="IPR052894">
    <property type="entry name" value="AsmA-related"/>
</dbReference>
<organism evidence="3 4">
    <name type="scientific">Pseudodesulfovibrio portus</name>
    <dbReference type="NCBI Taxonomy" id="231439"/>
    <lineage>
        <taxon>Bacteria</taxon>
        <taxon>Pseudomonadati</taxon>
        <taxon>Thermodesulfobacteriota</taxon>
        <taxon>Desulfovibrionia</taxon>
        <taxon>Desulfovibrionales</taxon>
        <taxon>Desulfovibrionaceae</taxon>
    </lineage>
</organism>
<dbReference type="EMBL" id="AP026708">
    <property type="protein sequence ID" value="BDQ34666.1"/>
    <property type="molecule type" value="Genomic_DNA"/>
</dbReference>
<sequence>MGKAIKTLLIIVGVLIVLFVAAAAILVATVDPNDYKEQIAQAVKDNTGRELTFEGDIGFNFFPWLGLRVGSMALGNAKGFAPDEMLRITKAQASIQIMPLLTGEVKVGMVVLDGLTANLAKNRKGVTNWDDLAKPAEPEETNRASRLVDKKDAEGGKQLEALSVEGVEITNANILYDDQQAGKKTTINNLNLIVGEIGSGERFPFELSLDLKLDDPKIDTRPTLTGFGTLDQDAGTFDIDELKLAALNLELTGKLFARFKEAVSYSGELALAEMSVKQLMREIGMEPLQTADPEALEAVSADIKLNGTDTSVALEKMTVMLDATTIEAEGSVTNFDKPAIRLTLNVDDIDADRYMPPKAEGESGQTEEQPAEPAAQEPAQEPDLSALKELDLGAKLTVGRLKVMNLIITEILAELTAGNGVLAAKPVSLKLYDGVYEAEGKLDANPRLATWSEKGQLKGVQAGPLLKDLTGKAHLEGAGVVNYDLHGFGLTPDNIKRSITGTASFSFMDGAVNGVNVAKMIRDGWNKLKGKPAGPDEPQKTDFAELLGSATLREGHIVNKDLLMKSPLLRLTGEGWANLPGNNTDYLATATVVGTLKGQDGESMDELKGLPLPVRIKGDLNQPDISLDLAAMAKALFGDSIKKGTKAIEDSLRKTILGGESKTTDTKSGTTTDTKKDTKSTNPIKKLFQ</sequence>
<feature type="region of interest" description="Disordered" evidence="1">
    <location>
        <begin position="657"/>
        <end position="689"/>
    </location>
</feature>
<evidence type="ECO:0000313" key="3">
    <source>
        <dbReference type="EMBL" id="BDQ34666.1"/>
    </source>
</evidence>
<feature type="domain" description="AsmA" evidence="2">
    <location>
        <begin position="1"/>
        <end position="219"/>
    </location>
</feature>
<name>A0ABM8AT61_9BACT</name>
<dbReference type="Proteomes" id="UP001061361">
    <property type="component" value="Chromosome"/>
</dbReference>
<protein>
    <submittedName>
        <fullName evidence="3">Cell envelope biogenesis protein AsmA</fullName>
    </submittedName>
</protein>
<dbReference type="RefSeq" id="WP_264981562.1">
    <property type="nucleotide sequence ID" value="NZ_AP026708.1"/>
</dbReference>
<gene>
    <name evidence="3" type="ORF">JCM14722_22080</name>
</gene>